<evidence type="ECO:0000313" key="2">
    <source>
        <dbReference type="Proteomes" id="UP000824241"/>
    </source>
</evidence>
<dbReference type="Proteomes" id="UP000824241">
    <property type="component" value="Unassembled WGS sequence"/>
</dbReference>
<proteinExistence type="predicted"/>
<reference evidence="1" key="1">
    <citation type="submission" date="2020-10" db="EMBL/GenBank/DDBJ databases">
        <authorList>
            <person name="Gilroy R."/>
        </authorList>
    </citation>
    <scope>NUCLEOTIDE SEQUENCE</scope>
    <source>
        <strain evidence="1">CHK189-12415</strain>
    </source>
</reference>
<comment type="caution">
    <text evidence="1">The sequence shown here is derived from an EMBL/GenBank/DDBJ whole genome shotgun (WGS) entry which is preliminary data.</text>
</comment>
<organism evidence="1 2">
    <name type="scientific">Candidatus Faecivivens stercoravium</name>
    <dbReference type="NCBI Taxonomy" id="2840803"/>
    <lineage>
        <taxon>Bacteria</taxon>
        <taxon>Bacillati</taxon>
        <taxon>Bacillota</taxon>
        <taxon>Clostridia</taxon>
        <taxon>Eubacteriales</taxon>
        <taxon>Oscillospiraceae</taxon>
        <taxon>Oscillospiraceae incertae sedis</taxon>
        <taxon>Candidatus Faecivivens</taxon>
    </lineage>
</organism>
<accession>A0A9D1DZ28</accession>
<reference evidence="1" key="2">
    <citation type="journal article" date="2021" name="PeerJ">
        <title>Extensive microbial diversity within the chicken gut microbiome revealed by metagenomics and culture.</title>
        <authorList>
            <person name="Gilroy R."/>
            <person name="Ravi A."/>
            <person name="Getino M."/>
            <person name="Pursley I."/>
            <person name="Horton D.L."/>
            <person name="Alikhan N.F."/>
            <person name="Baker D."/>
            <person name="Gharbi K."/>
            <person name="Hall N."/>
            <person name="Watson M."/>
            <person name="Adriaenssens E.M."/>
            <person name="Foster-Nyarko E."/>
            <person name="Jarju S."/>
            <person name="Secka A."/>
            <person name="Antonio M."/>
            <person name="Oren A."/>
            <person name="Chaudhuri R.R."/>
            <person name="La Ragione R."/>
            <person name="Hildebrand F."/>
            <person name="Pallen M.J."/>
        </authorList>
    </citation>
    <scope>NUCLEOTIDE SEQUENCE</scope>
    <source>
        <strain evidence="1">CHK189-12415</strain>
    </source>
</reference>
<dbReference type="AlphaFoldDB" id="A0A9D1DZ28"/>
<evidence type="ECO:0000313" key="1">
    <source>
        <dbReference type="EMBL" id="HIR61429.1"/>
    </source>
</evidence>
<dbReference type="EMBL" id="DVHA01000246">
    <property type="protein sequence ID" value="HIR61429.1"/>
    <property type="molecule type" value="Genomic_DNA"/>
</dbReference>
<sequence length="197" mass="22250">MNPGELRERAEILTLKETDGIYRWEKEKAVWCRYQETGKKNLFSKVGVGAAGAEILLREMPVDLTRAMRVRGQFLFLTDIRREGTAPRFLKVQAAQVSPVTATVSRQRAGIGENGYPENRVETVAECPVCLTEKYLRSNDETAAVESTVRLVAVAPKVLVCIPGDRMEIDGAVYRVEVCHTLEPYKNEYEIERVEDD</sequence>
<name>A0A9D1DZ28_9FIRM</name>
<gene>
    <name evidence="1" type="ORF">IAB37_07655</name>
</gene>
<protein>
    <submittedName>
        <fullName evidence="1">Uncharacterized protein</fullName>
    </submittedName>
</protein>